<feature type="chain" id="PRO_5046648756" evidence="1">
    <location>
        <begin position="24"/>
        <end position="531"/>
    </location>
</feature>
<evidence type="ECO:0000256" key="1">
    <source>
        <dbReference type="SAM" id="SignalP"/>
    </source>
</evidence>
<dbReference type="RefSeq" id="WP_213486719.1">
    <property type="nucleotide sequence ID" value="NZ_CAJRAY010000097.1"/>
</dbReference>
<name>A0ABN7S5J3_THEXY</name>
<feature type="domain" description="Copper amine oxidase-like N-terminal" evidence="2">
    <location>
        <begin position="414"/>
        <end position="513"/>
    </location>
</feature>
<reference evidence="3 4" key="1">
    <citation type="submission" date="2021-04" db="EMBL/GenBank/DDBJ databases">
        <authorList>
            <person name="Rakotoarivonina H."/>
        </authorList>
    </citation>
    <scope>NUCLEOTIDE SEQUENCE [LARGE SCALE GENOMIC DNA]</scope>
    <source>
        <strain evidence="3 4">XE</strain>
    </source>
</reference>
<dbReference type="Pfam" id="PF07833">
    <property type="entry name" value="Cu_amine_oxidN1"/>
    <property type="match status" value="1"/>
</dbReference>
<dbReference type="InterPro" id="IPR036582">
    <property type="entry name" value="Mao_N_sf"/>
</dbReference>
<dbReference type="EMBL" id="CAJRAY010000097">
    <property type="protein sequence ID" value="CAG5092816.1"/>
    <property type="molecule type" value="Genomic_DNA"/>
</dbReference>
<feature type="signal peptide" evidence="1">
    <location>
        <begin position="1"/>
        <end position="23"/>
    </location>
</feature>
<comment type="caution">
    <text evidence="3">The sequence shown here is derived from an EMBL/GenBank/DDBJ whole genome shotgun (WGS) entry which is preliminary data.</text>
</comment>
<evidence type="ECO:0000259" key="2">
    <source>
        <dbReference type="Pfam" id="PF07833"/>
    </source>
</evidence>
<dbReference type="Gene3D" id="3.30.457.10">
    <property type="entry name" value="Copper amine oxidase-like, N-terminal domain"/>
    <property type="match status" value="1"/>
</dbReference>
<evidence type="ECO:0000313" key="3">
    <source>
        <dbReference type="EMBL" id="CAG5092816.1"/>
    </source>
</evidence>
<dbReference type="InterPro" id="IPR012854">
    <property type="entry name" value="Cu_amine_oxidase-like_N"/>
</dbReference>
<sequence>MRMRKWLALAFAALLLFAAGCQAVQGVDLNGVLKQSFKTTAAEGSLKYEFELDLSKELLNEMAHEEEAAAILPLLTHVKLEIDEYKVKDPWNNLMRGTLWLGDIGIGFSAQMADTLMVVELDGASAPIVIDLSAADEELSDVALSDEQLRQTQEMMLKFLQSSGDYLVDNMPNVSDLSVALSTPVTVGGEELSLTRVSVRFDGAELFEWLKKYLEALIADEEGARTLVEALATMLSEQSALFADRELPVDELAIVEEEEDIAGAAEELIGALKEAAAGLAFIEAAEPEMIQAIFNDSLQVRADLYVDGKLQIRKQDVEVEFRPDAEKLKSALGENPLEGLNGIRLAYSSEMWNINGDVELAKPQVPEDGGITPENMEEWSTADALRFFDAESGLYELLANRFKIGEQEFRLYPEFDDPAPIKAPNGWTLVPLRDTAEYFEAEVKFDPETKHLIVRDDATGSEVVLTVGSNKVAVNGKTVEWGYPVTVMADGVTYVPARNLMETLGGSVAWIDEDGFQVLVMKRDVAELIER</sequence>
<protein>
    <submittedName>
        <fullName evidence="3">Copper amine oxidase domain protei</fullName>
    </submittedName>
</protein>
<proteinExistence type="predicted"/>
<organism evidence="3 4">
    <name type="scientific">Thermobacillus xylanilyticus</name>
    <dbReference type="NCBI Taxonomy" id="76633"/>
    <lineage>
        <taxon>Bacteria</taxon>
        <taxon>Bacillati</taxon>
        <taxon>Bacillota</taxon>
        <taxon>Bacilli</taxon>
        <taxon>Bacillales</taxon>
        <taxon>Paenibacillaceae</taxon>
        <taxon>Thermobacillus</taxon>
    </lineage>
</organism>
<evidence type="ECO:0000313" key="4">
    <source>
        <dbReference type="Proteomes" id="UP000681526"/>
    </source>
</evidence>
<keyword evidence="4" id="KW-1185">Reference proteome</keyword>
<gene>
    <name evidence="3" type="primary">txxe 3611</name>
    <name evidence="3" type="ORF">TXXE_18830</name>
</gene>
<accession>A0ABN7S5J3</accession>
<keyword evidence="1" id="KW-0732">Signal</keyword>
<dbReference type="PROSITE" id="PS51257">
    <property type="entry name" value="PROKAR_LIPOPROTEIN"/>
    <property type="match status" value="1"/>
</dbReference>
<dbReference type="Proteomes" id="UP000681526">
    <property type="component" value="Unassembled WGS sequence"/>
</dbReference>
<dbReference type="SUPFAM" id="SSF55383">
    <property type="entry name" value="Copper amine oxidase, domain N"/>
    <property type="match status" value="1"/>
</dbReference>